<protein>
    <submittedName>
        <fullName evidence="1">Uncharacterized protein</fullName>
    </submittedName>
</protein>
<evidence type="ECO:0000313" key="2">
    <source>
        <dbReference type="Proteomes" id="UP000800039"/>
    </source>
</evidence>
<name>A0A9P4GRH1_9PLEO</name>
<dbReference type="AlphaFoldDB" id="A0A9P4GRH1"/>
<evidence type="ECO:0000313" key="1">
    <source>
        <dbReference type="EMBL" id="KAF1851373.1"/>
    </source>
</evidence>
<organism evidence="1 2">
    <name type="scientific">Cucurbitaria berberidis CBS 394.84</name>
    <dbReference type="NCBI Taxonomy" id="1168544"/>
    <lineage>
        <taxon>Eukaryota</taxon>
        <taxon>Fungi</taxon>
        <taxon>Dikarya</taxon>
        <taxon>Ascomycota</taxon>
        <taxon>Pezizomycotina</taxon>
        <taxon>Dothideomycetes</taxon>
        <taxon>Pleosporomycetidae</taxon>
        <taxon>Pleosporales</taxon>
        <taxon>Pleosporineae</taxon>
        <taxon>Cucurbitariaceae</taxon>
        <taxon>Cucurbitaria</taxon>
    </lineage>
</organism>
<sequence>MATDPSIVCQQQALQGSRSRSERQPHTLWLGAIPRIRRSSTRHALLGVGKLCKQRIPFNHITESTLLKCARAWRAGIGIRKTRSLAGWAERSTELVGLGWEEQREMAFGGAGRLRGRFEVGPAPFAFVAHCASSFLIPRIKDGALPGKLHFLLL</sequence>
<gene>
    <name evidence="1" type="ORF">K460DRAFT_33182</name>
</gene>
<reference evidence="1" key="1">
    <citation type="submission" date="2020-01" db="EMBL/GenBank/DDBJ databases">
        <authorList>
            <consortium name="DOE Joint Genome Institute"/>
            <person name="Haridas S."/>
            <person name="Albert R."/>
            <person name="Binder M."/>
            <person name="Bloem J."/>
            <person name="Labutti K."/>
            <person name="Salamov A."/>
            <person name="Andreopoulos B."/>
            <person name="Baker S.E."/>
            <person name="Barry K."/>
            <person name="Bills G."/>
            <person name="Bluhm B.H."/>
            <person name="Cannon C."/>
            <person name="Castanera R."/>
            <person name="Culley D.E."/>
            <person name="Daum C."/>
            <person name="Ezra D."/>
            <person name="Gonzalez J.B."/>
            <person name="Henrissat B."/>
            <person name="Kuo A."/>
            <person name="Liang C."/>
            <person name="Lipzen A."/>
            <person name="Lutzoni F."/>
            <person name="Magnuson J."/>
            <person name="Mondo S."/>
            <person name="Nolan M."/>
            <person name="Ohm R."/>
            <person name="Pangilinan J."/>
            <person name="Park H.-J."/>
            <person name="Ramirez L."/>
            <person name="Alfaro M."/>
            <person name="Sun H."/>
            <person name="Tritt A."/>
            <person name="Yoshinaga Y."/>
            <person name="Zwiers L.-H."/>
            <person name="Turgeon B.G."/>
            <person name="Goodwin S.B."/>
            <person name="Spatafora J.W."/>
            <person name="Crous P.W."/>
            <person name="Grigoriev I.V."/>
        </authorList>
    </citation>
    <scope>NUCLEOTIDE SEQUENCE</scope>
    <source>
        <strain evidence="1">CBS 394.84</strain>
    </source>
</reference>
<dbReference type="Proteomes" id="UP000800039">
    <property type="component" value="Unassembled WGS sequence"/>
</dbReference>
<comment type="caution">
    <text evidence="1">The sequence shown here is derived from an EMBL/GenBank/DDBJ whole genome shotgun (WGS) entry which is preliminary data.</text>
</comment>
<proteinExistence type="predicted"/>
<dbReference type="EMBL" id="ML976614">
    <property type="protein sequence ID" value="KAF1851373.1"/>
    <property type="molecule type" value="Genomic_DNA"/>
</dbReference>
<accession>A0A9P4GRH1</accession>
<keyword evidence="2" id="KW-1185">Reference proteome</keyword>
<dbReference type="GeneID" id="63848069"/>
<dbReference type="RefSeq" id="XP_040793936.1">
    <property type="nucleotide sequence ID" value="XM_040930817.1"/>
</dbReference>